<protein>
    <recommendedName>
        <fullName evidence="1">YgjP-like metallopeptidase domain-containing protein</fullName>
    </recommendedName>
</protein>
<dbReference type="Proteomes" id="UP000179467">
    <property type="component" value="Unassembled WGS sequence"/>
</dbReference>
<accession>A0A1S1H7M7</accession>
<keyword evidence="3" id="KW-1185">Reference proteome</keyword>
<dbReference type="Gene3D" id="3.30.2010.10">
    <property type="entry name" value="Metalloproteases ('zincins'), catalytic domain"/>
    <property type="match status" value="1"/>
</dbReference>
<proteinExistence type="predicted"/>
<organism evidence="2 3">
    <name type="scientific">Edaphosphingomonas haloaromaticamans</name>
    <dbReference type="NCBI Taxonomy" id="653954"/>
    <lineage>
        <taxon>Bacteria</taxon>
        <taxon>Pseudomonadati</taxon>
        <taxon>Pseudomonadota</taxon>
        <taxon>Alphaproteobacteria</taxon>
        <taxon>Sphingomonadales</taxon>
        <taxon>Rhizorhabdaceae</taxon>
        <taxon>Edaphosphingomonas</taxon>
    </lineage>
</organism>
<dbReference type="InterPro" id="IPR002725">
    <property type="entry name" value="YgjP-like_metallopeptidase"/>
</dbReference>
<sequence>MAQARALRLAIDPRDGAVRLTLPKRAALRHALDWVESKRDWIEAALARLPAAVPIVAGGEAPFEGRLRLIDWREGAPRAVRLEEDRFVLGGPADTIAARLLRWMRAEALIRLDRETRAMADSAGVSIARVAVGDPRTRWGSCSATGDIRYSWRLVLAPVEVREATVAHEVAHRLHMDHSPAFHAAVRRLLGRDPAPERAWLRANGAALYWLGRVG</sequence>
<dbReference type="InterPro" id="IPR053136">
    <property type="entry name" value="UTP_pyrophosphatase-like"/>
</dbReference>
<reference evidence="2 3" key="1">
    <citation type="submission" date="2016-09" db="EMBL/GenBank/DDBJ databases">
        <title>Metabolic pathway, cell adaptation mechanisms and a novel monoxygenase revealed through proteogenomic-transcription analysis of a Sphingomonas haloaromaticamans strain degrading the fungicide ortho-phenylphenol.</title>
        <authorList>
            <person name="Perruchon C."/>
            <person name="Papadopoulou E.S."/>
            <person name="Rousidou C."/>
            <person name="Vasileiadis S."/>
            <person name="Tanou G."/>
            <person name="Amoutzias G."/>
            <person name="Molassiotis A."/>
            <person name="Karpouzas D.G."/>
        </authorList>
    </citation>
    <scope>NUCLEOTIDE SEQUENCE [LARGE SCALE GENOMIC DNA]</scope>
    <source>
        <strain evidence="2 3">P3</strain>
    </source>
</reference>
<dbReference type="PANTHER" id="PTHR30399">
    <property type="entry name" value="UNCHARACTERIZED PROTEIN YGJP"/>
    <property type="match status" value="1"/>
</dbReference>
<name>A0A1S1H7M7_9SPHN</name>
<comment type="caution">
    <text evidence="2">The sequence shown here is derived from an EMBL/GenBank/DDBJ whole genome shotgun (WGS) entry which is preliminary data.</text>
</comment>
<dbReference type="PANTHER" id="PTHR30399:SF1">
    <property type="entry name" value="UTP PYROPHOSPHATASE"/>
    <property type="match status" value="1"/>
</dbReference>
<dbReference type="EMBL" id="MIPT01000001">
    <property type="protein sequence ID" value="OHT18094.1"/>
    <property type="molecule type" value="Genomic_DNA"/>
</dbReference>
<evidence type="ECO:0000313" key="2">
    <source>
        <dbReference type="EMBL" id="OHT18094.1"/>
    </source>
</evidence>
<feature type="domain" description="YgjP-like metallopeptidase" evidence="1">
    <location>
        <begin position="9"/>
        <end position="202"/>
    </location>
</feature>
<evidence type="ECO:0000313" key="3">
    <source>
        <dbReference type="Proteomes" id="UP000179467"/>
    </source>
</evidence>
<evidence type="ECO:0000259" key="1">
    <source>
        <dbReference type="Pfam" id="PF01863"/>
    </source>
</evidence>
<dbReference type="Pfam" id="PF01863">
    <property type="entry name" value="YgjP-like"/>
    <property type="match status" value="1"/>
</dbReference>
<gene>
    <name evidence="2" type="ORF">BHE75_00063</name>
</gene>
<dbReference type="CDD" id="cd07344">
    <property type="entry name" value="M48_yhfN_like"/>
    <property type="match status" value="1"/>
</dbReference>
<dbReference type="AlphaFoldDB" id="A0A1S1H7M7"/>